<dbReference type="PANTHER" id="PTHR43643:SF3">
    <property type="entry name" value="HISTIDINOL-PHOSPHATE AMINOTRANSFERASE"/>
    <property type="match status" value="1"/>
</dbReference>
<proteinExistence type="inferred from homology"/>
<dbReference type="SUPFAM" id="SSF53383">
    <property type="entry name" value="PLP-dependent transferases"/>
    <property type="match status" value="1"/>
</dbReference>
<dbReference type="InterPro" id="IPR015421">
    <property type="entry name" value="PyrdxlP-dep_Trfase_major"/>
</dbReference>
<dbReference type="PROSITE" id="PS00599">
    <property type="entry name" value="AA_TRANSFER_CLASS_2"/>
    <property type="match status" value="1"/>
</dbReference>
<feature type="domain" description="Aminotransferase class I/classII large" evidence="6">
    <location>
        <begin position="32"/>
        <end position="351"/>
    </location>
</feature>
<dbReference type="Proteomes" id="UP000831775">
    <property type="component" value="Chromosome"/>
</dbReference>
<evidence type="ECO:0000259" key="6">
    <source>
        <dbReference type="Pfam" id="PF00155"/>
    </source>
</evidence>
<keyword evidence="3 7" id="KW-0808">Transferase</keyword>
<organism evidence="7 8">
    <name type="scientific">Leucobacter rhizosphaerae</name>
    <dbReference type="NCBI Taxonomy" id="2932245"/>
    <lineage>
        <taxon>Bacteria</taxon>
        <taxon>Bacillati</taxon>
        <taxon>Actinomycetota</taxon>
        <taxon>Actinomycetes</taxon>
        <taxon>Micrococcales</taxon>
        <taxon>Microbacteriaceae</taxon>
        <taxon>Leucobacter</taxon>
    </lineage>
</organism>
<protein>
    <submittedName>
        <fullName evidence="7">Histidinol-phosphate transaminase</fullName>
        <ecNumber evidence="7">2.6.1.9</ecNumber>
    </submittedName>
</protein>
<evidence type="ECO:0000256" key="4">
    <source>
        <dbReference type="ARBA" id="ARBA00022898"/>
    </source>
</evidence>
<keyword evidence="8" id="KW-1185">Reference proteome</keyword>
<dbReference type="InterPro" id="IPR004839">
    <property type="entry name" value="Aminotransferase_I/II_large"/>
</dbReference>
<reference evidence="7 8" key="1">
    <citation type="submission" date="2022-04" db="EMBL/GenBank/DDBJ databases">
        <title>Leucobacter sp. isolated from rhizosphere of onion.</title>
        <authorList>
            <person name="Won M."/>
            <person name="Lee C.-M."/>
            <person name="Woen H.-Y."/>
            <person name="Kwon S.-W."/>
        </authorList>
    </citation>
    <scope>NUCLEOTIDE SEQUENCE [LARGE SCALE GENOMIC DNA]</scope>
    <source>
        <strain evidence="7 8">H25R-14</strain>
    </source>
</reference>
<dbReference type="PANTHER" id="PTHR43643">
    <property type="entry name" value="HISTIDINOL-PHOSPHATE AMINOTRANSFERASE 2"/>
    <property type="match status" value="1"/>
</dbReference>
<evidence type="ECO:0000313" key="7">
    <source>
        <dbReference type="EMBL" id="UOQ59337.1"/>
    </source>
</evidence>
<dbReference type="EMBL" id="CP095043">
    <property type="protein sequence ID" value="UOQ59337.1"/>
    <property type="molecule type" value="Genomic_DNA"/>
</dbReference>
<keyword evidence="4 5" id="KW-0663">Pyridoxal phosphate</keyword>
<evidence type="ECO:0000256" key="3">
    <source>
        <dbReference type="ARBA" id="ARBA00022679"/>
    </source>
</evidence>
<keyword evidence="2 7" id="KW-0032">Aminotransferase</keyword>
<dbReference type="InterPro" id="IPR050106">
    <property type="entry name" value="HistidinolP_aminotransfase"/>
</dbReference>
<dbReference type="NCBIfam" id="NF002878">
    <property type="entry name" value="PRK03321.1"/>
    <property type="match status" value="1"/>
</dbReference>
<evidence type="ECO:0000256" key="2">
    <source>
        <dbReference type="ARBA" id="ARBA00022576"/>
    </source>
</evidence>
<dbReference type="Gene3D" id="3.40.640.10">
    <property type="entry name" value="Type I PLP-dependent aspartate aminotransferase-like (Major domain)"/>
    <property type="match status" value="1"/>
</dbReference>
<evidence type="ECO:0000256" key="1">
    <source>
        <dbReference type="ARBA" id="ARBA00001933"/>
    </source>
</evidence>
<dbReference type="RefSeq" id="WP_244684293.1">
    <property type="nucleotide sequence ID" value="NZ_CP095043.1"/>
</dbReference>
<dbReference type="InterPro" id="IPR015424">
    <property type="entry name" value="PyrdxlP-dep_Trfase"/>
</dbReference>
<comment type="cofactor">
    <cofactor evidence="1 5">
        <name>pyridoxal 5'-phosphate</name>
        <dbReference type="ChEBI" id="CHEBI:597326"/>
    </cofactor>
</comment>
<dbReference type="CDD" id="cd00609">
    <property type="entry name" value="AAT_like"/>
    <property type="match status" value="1"/>
</dbReference>
<dbReference type="EC" id="2.6.1.9" evidence="7"/>
<dbReference type="GO" id="GO:0004400">
    <property type="term" value="F:histidinol-phosphate transaminase activity"/>
    <property type="evidence" value="ECO:0007669"/>
    <property type="project" value="UniProtKB-EC"/>
</dbReference>
<dbReference type="InterPro" id="IPR024892">
    <property type="entry name" value="ArAT"/>
</dbReference>
<dbReference type="Gene3D" id="3.90.1150.10">
    <property type="entry name" value="Aspartate Aminotransferase, domain 1"/>
    <property type="match status" value="1"/>
</dbReference>
<dbReference type="InterPro" id="IPR001917">
    <property type="entry name" value="Aminotrans_II_pyridoxalP_BS"/>
</dbReference>
<dbReference type="InterPro" id="IPR015422">
    <property type="entry name" value="PyrdxlP-dep_Trfase_small"/>
</dbReference>
<evidence type="ECO:0000313" key="8">
    <source>
        <dbReference type="Proteomes" id="UP000831775"/>
    </source>
</evidence>
<accession>A0ABY4FSU3</accession>
<gene>
    <name evidence="7" type="ORF">MUN76_09725</name>
</gene>
<name>A0ABY4FSU3_9MICO</name>
<dbReference type="Pfam" id="PF00155">
    <property type="entry name" value="Aminotran_1_2"/>
    <property type="match status" value="1"/>
</dbReference>
<sequence>MSDSARPPVRLRADVLAVPAYRQGATPTKPGFKLSSNENPFPPLPGVLDAIAGRTDIHRYAAAAMPDLRAAIAAEFETSIDHVHLGAGSVAILFHLVQAAAGSGDEVVFAWPSFEAYPSLGLASGAINVPVPLTDRAEHDLDAMADAITERTRVILLCTPNNPTGPTIRRDAFERFMQRVPADTLVVLDEAYREFVTDPDAVRGEEALGRYSNLVVLRTFSKAYGLAALRVGYGVGDPAILAAAASVGIPLSVTGLAETAARASLEPAARAAHAERIAVLVERRDALAAALRSLGLAIPEAQGNFVWIPRSEHVDPVALATAFAEAGTLVRPFAGAGVRISVGEAESVPVVLDIVRGFLAEHIRSDAPGADYTGSR</sequence>
<evidence type="ECO:0000256" key="5">
    <source>
        <dbReference type="RuleBase" id="RU003693"/>
    </source>
</evidence>
<comment type="similarity">
    <text evidence="5">Belongs to the class-II pyridoxal-phosphate-dependent aminotransferase family.</text>
</comment>